<dbReference type="Proteomes" id="UP000481153">
    <property type="component" value="Unassembled WGS sequence"/>
</dbReference>
<feature type="region of interest" description="Disordered" evidence="9">
    <location>
        <begin position="315"/>
        <end position="364"/>
    </location>
</feature>
<evidence type="ECO:0000256" key="2">
    <source>
        <dbReference type="ARBA" id="ARBA00022553"/>
    </source>
</evidence>
<sequence>MTETVFSSDQASTCASKAETARALAEEAAARVSSLASHPMATLWARQRGLSLVNISWEDCARFPNSCWGPCISDMTLVVNDRWMSVLRVPNFTDPIMSVPSASIQVSVGNESPHDAPLTTISLENYLQNISKYTELNNNLYVPDKDDQVLVSTQSCFLPVPPTGEVDFHVGLFNYQSTPSAPAVLVLVSTDAGTSAQVVEGNRRGDVLYFNDRGTKRTFKAERLSTDRAKRGVEITGAMTQEEEARNYIMIVQIPLIKPTVPSRYSPTSPAYIPTAPFYPPASLVSPPYIPQPPAYSATSAYPLTLPTYSPTSPAYSPTSPAYSPTSPAYSPTSPAYSPTSPAYSPTSPAYSPRSPAYSPTSPAYSPTTNMDMSANLEPAMVGLGASHGAFAKLSKYADVERDPTFPIRVTLQFYQATSNGVITEANMNDLADQMEKVKTNATWCGSLVVPQDDSMEMEQ</sequence>
<dbReference type="Pfam" id="PF05001">
    <property type="entry name" value="RNA_pol_Rpb1_R"/>
    <property type="match status" value="4"/>
</dbReference>
<dbReference type="EMBL" id="VJMJ01000052">
    <property type="protein sequence ID" value="KAF0740439.1"/>
    <property type="molecule type" value="Genomic_DNA"/>
</dbReference>
<keyword evidence="5" id="KW-0862">Zinc</keyword>
<evidence type="ECO:0000256" key="6">
    <source>
        <dbReference type="ARBA" id="ARBA00023125"/>
    </source>
</evidence>
<accession>A0A6G0XJS7</accession>
<protein>
    <submittedName>
        <fullName evidence="10">Uncharacterized protein</fullName>
    </submittedName>
</protein>
<proteinExistence type="predicted"/>
<dbReference type="GO" id="GO:0003677">
    <property type="term" value="F:DNA binding"/>
    <property type="evidence" value="ECO:0007669"/>
    <property type="project" value="UniProtKB-KW"/>
</dbReference>
<evidence type="ECO:0000256" key="7">
    <source>
        <dbReference type="ARBA" id="ARBA00023163"/>
    </source>
</evidence>
<dbReference type="AlphaFoldDB" id="A0A6G0XJS7"/>
<dbReference type="InterPro" id="IPR000684">
    <property type="entry name" value="RNA_pol_II_repeat_euk"/>
</dbReference>
<dbReference type="PRINTS" id="PR01217">
    <property type="entry name" value="PRICHEXTENSN"/>
</dbReference>
<evidence type="ECO:0000256" key="3">
    <source>
        <dbReference type="ARBA" id="ARBA00022723"/>
    </source>
</evidence>
<dbReference type="PROSITE" id="PS00115">
    <property type="entry name" value="RNA_POL_II_REPEAT"/>
    <property type="match status" value="5"/>
</dbReference>
<keyword evidence="7" id="KW-0804">Transcription</keyword>
<evidence type="ECO:0000313" key="10">
    <source>
        <dbReference type="EMBL" id="KAF0740439.1"/>
    </source>
</evidence>
<gene>
    <name evidence="10" type="ORF">Ae201684_004174</name>
</gene>
<organism evidence="10 11">
    <name type="scientific">Aphanomyces euteiches</name>
    <dbReference type="NCBI Taxonomy" id="100861"/>
    <lineage>
        <taxon>Eukaryota</taxon>
        <taxon>Sar</taxon>
        <taxon>Stramenopiles</taxon>
        <taxon>Oomycota</taxon>
        <taxon>Saprolegniomycetes</taxon>
        <taxon>Saprolegniales</taxon>
        <taxon>Verrucalvaceae</taxon>
        <taxon>Aphanomyces</taxon>
    </lineage>
</organism>
<dbReference type="VEuPathDB" id="FungiDB:AeMF1_017897"/>
<comment type="subcellular location">
    <subcellularLocation>
        <location evidence="1">Nucleus</location>
    </subcellularLocation>
</comment>
<keyword evidence="4" id="KW-0677">Repeat</keyword>
<evidence type="ECO:0000256" key="9">
    <source>
        <dbReference type="SAM" id="MobiDB-lite"/>
    </source>
</evidence>
<name>A0A6G0XJS7_9STRA</name>
<keyword evidence="6" id="KW-0238">DNA-binding</keyword>
<evidence type="ECO:0000256" key="4">
    <source>
        <dbReference type="ARBA" id="ARBA00022737"/>
    </source>
</evidence>
<keyword evidence="11" id="KW-1185">Reference proteome</keyword>
<evidence type="ECO:0000313" key="11">
    <source>
        <dbReference type="Proteomes" id="UP000481153"/>
    </source>
</evidence>
<dbReference type="GO" id="GO:0006366">
    <property type="term" value="P:transcription by RNA polymerase II"/>
    <property type="evidence" value="ECO:0007669"/>
    <property type="project" value="InterPro"/>
</dbReference>
<keyword evidence="2" id="KW-0597">Phosphoprotein</keyword>
<evidence type="ECO:0000256" key="5">
    <source>
        <dbReference type="ARBA" id="ARBA00022833"/>
    </source>
</evidence>
<comment type="caution">
    <text evidence="10">The sequence shown here is derived from an EMBL/GenBank/DDBJ whole genome shotgun (WGS) entry which is preliminary data.</text>
</comment>
<keyword evidence="3" id="KW-0479">Metal-binding</keyword>
<dbReference type="GO" id="GO:0046872">
    <property type="term" value="F:metal ion binding"/>
    <property type="evidence" value="ECO:0007669"/>
    <property type="project" value="UniProtKB-KW"/>
</dbReference>
<reference evidence="10 11" key="1">
    <citation type="submission" date="2019-07" db="EMBL/GenBank/DDBJ databases">
        <title>Genomics analysis of Aphanomyces spp. identifies a new class of oomycete effector associated with host adaptation.</title>
        <authorList>
            <person name="Gaulin E."/>
        </authorList>
    </citation>
    <scope>NUCLEOTIDE SEQUENCE [LARGE SCALE GENOMIC DNA]</scope>
    <source>
        <strain evidence="10 11">ATCC 201684</strain>
    </source>
</reference>
<evidence type="ECO:0000256" key="8">
    <source>
        <dbReference type="ARBA" id="ARBA00023242"/>
    </source>
</evidence>
<dbReference type="GO" id="GO:0005634">
    <property type="term" value="C:nucleus"/>
    <property type="evidence" value="ECO:0007669"/>
    <property type="project" value="UniProtKB-SubCell"/>
</dbReference>
<evidence type="ECO:0000256" key="1">
    <source>
        <dbReference type="ARBA" id="ARBA00004123"/>
    </source>
</evidence>
<keyword evidence="8" id="KW-0539">Nucleus</keyword>